<dbReference type="Proteomes" id="UP001501771">
    <property type="component" value="Unassembled WGS sequence"/>
</dbReference>
<evidence type="ECO:0000256" key="1">
    <source>
        <dbReference type="ARBA" id="ARBA00012513"/>
    </source>
</evidence>
<dbReference type="InterPro" id="IPR008271">
    <property type="entry name" value="Ser/Thr_kinase_AS"/>
</dbReference>
<keyword evidence="4 7" id="KW-0547">Nucleotide-binding</keyword>
<feature type="compositionally biased region" description="Low complexity" evidence="8">
    <location>
        <begin position="373"/>
        <end position="406"/>
    </location>
</feature>
<evidence type="ECO:0000256" key="8">
    <source>
        <dbReference type="SAM" id="MobiDB-lite"/>
    </source>
</evidence>
<gene>
    <name evidence="10" type="ORF">GCM10009844_02110</name>
</gene>
<dbReference type="PANTHER" id="PTHR43289">
    <property type="entry name" value="MITOGEN-ACTIVATED PROTEIN KINASE KINASE KINASE 20-RELATED"/>
    <property type="match status" value="1"/>
</dbReference>
<keyword evidence="2" id="KW-0723">Serine/threonine-protein kinase</keyword>
<feature type="binding site" evidence="7">
    <location>
        <position position="44"/>
    </location>
    <ligand>
        <name>ATP</name>
        <dbReference type="ChEBI" id="CHEBI:30616"/>
    </ligand>
</feature>
<dbReference type="EMBL" id="BAAAQR010000001">
    <property type="protein sequence ID" value="GAA2136110.1"/>
    <property type="molecule type" value="Genomic_DNA"/>
</dbReference>
<dbReference type="EC" id="2.7.11.1" evidence="1"/>
<dbReference type="InterPro" id="IPR000719">
    <property type="entry name" value="Prot_kinase_dom"/>
</dbReference>
<accession>A0ABP5KV56</accession>
<dbReference type="PANTHER" id="PTHR43289:SF6">
    <property type="entry name" value="SERINE_THREONINE-PROTEIN KINASE NEKL-3"/>
    <property type="match status" value="1"/>
</dbReference>
<dbReference type="InterPro" id="IPR011009">
    <property type="entry name" value="Kinase-like_dom_sf"/>
</dbReference>
<dbReference type="PROSITE" id="PS00108">
    <property type="entry name" value="PROTEIN_KINASE_ST"/>
    <property type="match status" value="1"/>
</dbReference>
<keyword evidence="11" id="KW-1185">Reference proteome</keyword>
<evidence type="ECO:0000313" key="11">
    <source>
        <dbReference type="Proteomes" id="UP001501771"/>
    </source>
</evidence>
<dbReference type="SMART" id="SM00220">
    <property type="entry name" value="S_TKc"/>
    <property type="match status" value="1"/>
</dbReference>
<dbReference type="InterPro" id="IPR017441">
    <property type="entry name" value="Protein_kinase_ATP_BS"/>
</dbReference>
<keyword evidence="5" id="KW-0418">Kinase</keyword>
<sequence>MAGFPKAGDEYGGRYRILRQIGHGGMGIVYEAQDLVLNRSVALKIVLPSLPDREDFQARFAREASVLARIRSRNIVGIHEYGEHEDTVFFVTEYFPDGDLQTWIATHGPLDRRASLALVAQVCEALADAHEAGVIHRDVKPGNVLLWSRPEGLIPYLCDFGIALDGAETRASLTRTGTLVGSPAYMAPERHFGHAADERGDLYSMGCLLWAVLAGDAPYSGTDFQMMNSHINAPVPQLGTGHPVDDRIDEVLAEVMNKDPERRTPSAAAMRASLLAIIRDVDAAAVPPPAVLSPVAPTIPPSAPAAEAAAPAAGPDRTAIRSVATPPPAPPGPDVAEPAEDRRRRWVPAVLVAAAAAVAVVAVTGVLVSAGEGEPSAPAAELTPGTTSSAAAETTEATTPTARPLARPAPPRVKAGPGYRSVVFSLVATKPKRPGLDRITQVNAGHGWKPAARFTLPTREGGDRGCVRVRTVDRDGADQQATSKPVRSCGTATPRSVRLVRTDDACTAGAGCHWYNVYVEGFAPGTSPQAFVYDAAGNPWCDCTFRPVQVGKDGRGAQVHEWQVTPGRFNSYVTLVVDGVRQQVFVP</sequence>
<evidence type="ECO:0000256" key="3">
    <source>
        <dbReference type="ARBA" id="ARBA00022679"/>
    </source>
</evidence>
<feature type="region of interest" description="Disordered" evidence="8">
    <location>
        <begin position="302"/>
        <end position="341"/>
    </location>
</feature>
<dbReference type="CDD" id="cd14014">
    <property type="entry name" value="STKc_PknB_like"/>
    <property type="match status" value="1"/>
</dbReference>
<keyword evidence="3" id="KW-0808">Transferase</keyword>
<keyword evidence="6 7" id="KW-0067">ATP-binding</keyword>
<feature type="compositionally biased region" description="Low complexity" evidence="8">
    <location>
        <begin position="304"/>
        <end position="315"/>
    </location>
</feature>
<evidence type="ECO:0000313" key="10">
    <source>
        <dbReference type="EMBL" id="GAA2136110.1"/>
    </source>
</evidence>
<feature type="region of interest" description="Disordered" evidence="8">
    <location>
        <begin position="373"/>
        <end position="414"/>
    </location>
</feature>
<dbReference type="Gene3D" id="1.10.510.10">
    <property type="entry name" value="Transferase(Phosphotransferase) domain 1"/>
    <property type="match status" value="1"/>
</dbReference>
<proteinExistence type="predicted"/>
<name>A0ABP5KV56_9ACTN</name>
<dbReference type="Pfam" id="PF00069">
    <property type="entry name" value="Pkinase"/>
    <property type="match status" value="1"/>
</dbReference>
<evidence type="ECO:0000256" key="7">
    <source>
        <dbReference type="PROSITE-ProRule" id="PRU10141"/>
    </source>
</evidence>
<evidence type="ECO:0000256" key="5">
    <source>
        <dbReference type="ARBA" id="ARBA00022777"/>
    </source>
</evidence>
<reference evidence="11" key="1">
    <citation type="journal article" date="2019" name="Int. J. Syst. Evol. Microbiol.">
        <title>The Global Catalogue of Microorganisms (GCM) 10K type strain sequencing project: providing services to taxonomists for standard genome sequencing and annotation.</title>
        <authorList>
            <consortium name="The Broad Institute Genomics Platform"/>
            <consortium name="The Broad Institute Genome Sequencing Center for Infectious Disease"/>
            <person name="Wu L."/>
            <person name="Ma J."/>
        </authorList>
    </citation>
    <scope>NUCLEOTIDE SEQUENCE [LARGE SCALE GENOMIC DNA]</scope>
    <source>
        <strain evidence="11">JCM 16022</strain>
    </source>
</reference>
<dbReference type="SUPFAM" id="SSF56112">
    <property type="entry name" value="Protein kinase-like (PK-like)"/>
    <property type="match status" value="1"/>
</dbReference>
<evidence type="ECO:0000256" key="4">
    <source>
        <dbReference type="ARBA" id="ARBA00022741"/>
    </source>
</evidence>
<organism evidence="10 11">
    <name type="scientific">Nocardioides koreensis</name>
    <dbReference type="NCBI Taxonomy" id="433651"/>
    <lineage>
        <taxon>Bacteria</taxon>
        <taxon>Bacillati</taxon>
        <taxon>Actinomycetota</taxon>
        <taxon>Actinomycetes</taxon>
        <taxon>Propionibacteriales</taxon>
        <taxon>Nocardioidaceae</taxon>
        <taxon>Nocardioides</taxon>
    </lineage>
</organism>
<dbReference type="Gene3D" id="3.30.200.20">
    <property type="entry name" value="Phosphorylase Kinase, domain 1"/>
    <property type="match status" value="1"/>
</dbReference>
<comment type="caution">
    <text evidence="10">The sequence shown here is derived from an EMBL/GenBank/DDBJ whole genome shotgun (WGS) entry which is preliminary data.</text>
</comment>
<feature type="domain" description="Protein kinase" evidence="9">
    <location>
        <begin position="15"/>
        <end position="275"/>
    </location>
</feature>
<evidence type="ECO:0000256" key="2">
    <source>
        <dbReference type="ARBA" id="ARBA00022527"/>
    </source>
</evidence>
<evidence type="ECO:0000256" key="6">
    <source>
        <dbReference type="ARBA" id="ARBA00022840"/>
    </source>
</evidence>
<evidence type="ECO:0000259" key="9">
    <source>
        <dbReference type="PROSITE" id="PS50011"/>
    </source>
</evidence>
<dbReference type="PROSITE" id="PS50011">
    <property type="entry name" value="PROTEIN_KINASE_DOM"/>
    <property type="match status" value="1"/>
</dbReference>
<dbReference type="PROSITE" id="PS00107">
    <property type="entry name" value="PROTEIN_KINASE_ATP"/>
    <property type="match status" value="1"/>
</dbReference>
<dbReference type="RefSeq" id="WP_344146250.1">
    <property type="nucleotide sequence ID" value="NZ_BAAAQR010000001.1"/>
</dbReference>
<protein>
    <recommendedName>
        <fullName evidence="1">non-specific serine/threonine protein kinase</fullName>
        <ecNumber evidence="1">2.7.11.1</ecNumber>
    </recommendedName>
</protein>